<evidence type="ECO:0000256" key="5">
    <source>
        <dbReference type="ARBA" id="ARBA00022642"/>
    </source>
</evidence>
<evidence type="ECO:0000256" key="4">
    <source>
        <dbReference type="ARBA" id="ARBA00022598"/>
    </source>
</evidence>
<keyword evidence="9" id="KW-1185">Reference proteome</keyword>
<dbReference type="SUPFAM" id="SSF51690">
    <property type="entry name" value="Nicotinate/Quinolinate PRTase C-terminal domain-like"/>
    <property type="match status" value="1"/>
</dbReference>
<dbReference type="GO" id="GO:0034355">
    <property type="term" value="P:NAD+ biosynthetic process via the salvage pathway"/>
    <property type="evidence" value="ECO:0007669"/>
    <property type="project" value="TreeGrafter"/>
</dbReference>
<dbReference type="InterPro" id="IPR007229">
    <property type="entry name" value="Nic_PRibTrfase-Fam"/>
</dbReference>
<comment type="catalytic activity">
    <reaction evidence="6">
        <text>5-phospho-alpha-D-ribose 1-diphosphate + nicotinate + ATP + H2O = nicotinate beta-D-ribonucleotide + ADP + phosphate + diphosphate</text>
        <dbReference type="Rhea" id="RHEA:36163"/>
        <dbReference type="ChEBI" id="CHEBI:15377"/>
        <dbReference type="ChEBI" id="CHEBI:30616"/>
        <dbReference type="ChEBI" id="CHEBI:32544"/>
        <dbReference type="ChEBI" id="CHEBI:33019"/>
        <dbReference type="ChEBI" id="CHEBI:43474"/>
        <dbReference type="ChEBI" id="CHEBI:57502"/>
        <dbReference type="ChEBI" id="CHEBI:58017"/>
        <dbReference type="ChEBI" id="CHEBI:456216"/>
        <dbReference type="EC" id="6.3.4.21"/>
    </reaction>
</comment>
<evidence type="ECO:0000256" key="2">
    <source>
        <dbReference type="ARBA" id="ARBA00013236"/>
    </source>
</evidence>
<evidence type="ECO:0000256" key="1">
    <source>
        <dbReference type="ARBA" id="ARBA00004952"/>
    </source>
</evidence>
<dbReference type="Gene3D" id="3.20.140.10">
    <property type="entry name" value="nicotinate phosphoribosyltransferase"/>
    <property type="match status" value="1"/>
</dbReference>
<dbReference type="PANTHER" id="PTHR11098">
    <property type="entry name" value="NICOTINATE PHOSPHORIBOSYLTRANSFERASE"/>
    <property type="match status" value="1"/>
</dbReference>
<dbReference type="GO" id="GO:0004516">
    <property type="term" value="F:nicotinate phosphoribosyltransferase activity"/>
    <property type="evidence" value="ECO:0007669"/>
    <property type="project" value="UniProtKB-EC"/>
</dbReference>
<dbReference type="Pfam" id="PF17956">
    <property type="entry name" value="NAPRTase_C"/>
    <property type="match status" value="1"/>
</dbReference>
<reference evidence="8" key="1">
    <citation type="submission" date="2025-08" db="UniProtKB">
        <authorList>
            <consortium name="Ensembl"/>
        </authorList>
    </citation>
    <scope>IDENTIFICATION</scope>
</reference>
<dbReference type="InterPro" id="IPR041619">
    <property type="entry name" value="NAPRTase_C"/>
</dbReference>
<accession>A0A8D0GL87</accession>
<sequence>MREYWVPPPTSWSKYCTLSHYTPLALDEYEGLSQATFSLQTLMPAGGEEPVDFVSLVDLWLRRVCRLLQVPQDRVNRGELAAFVSYAITFPHNFQGLVDTYCVRRSGVPNFCAVALALNQLGYRAIGVRLDSGDLAKQSVEIRQVLRTCGAYFQIPWLESIPIAVSNDISEMSLEELTQEGNEIDMIGVGTNLVTCPLQPSLGCVYKLVKVNGCPRLKVTEDEEKTTVPGSKVVYRLWDAAGFPFMDLMALEEEPPLRARQEVEFWILGRTEETGKVTPTAIEILHRVYFKDGQICQTLPSLLEIKTHTQASLGRLHPAHKRLQEPEPYQVAVTEKLHWLLHDLRRASQ</sequence>
<organism evidence="8 9">
    <name type="scientific">Sphenodon punctatus</name>
    <name type="common">Tuatara</name>
    <name type="synonym">Hatteria punctata</name>
    <dbReference type="NCBI Taxonomy" id="8508"/>
    <lineage>
        <taxon>Eukaryota</taxon>
        <taxon>Metazoa</taxon>
        <taxon>Chordata</taxon>
        <taxon>Craniata</taxon>
        <taxon>Vertebrata</taxon>
        <taxon>Euteleostomi</taxon>
        <taxon>Lepidosauria</taxon>
        <taxon>Sphenodontia</taxon>
        <taxon>Sphenodontidae</taxon>
        <taxon>Sphenodon</taxon>
    </lineage>
</organism>
<dbReference type="AlphaFoldDB" id="A0A8D0GL87"/>
<dbReference type="PANTHER" id="PTHR11098:SF1">
    <property type="entry name" value="NICOTINATE PHOSPHORIBOSYLTRANSFERASE"/>
    <property type="match status" value="1"/>
</dbReference>
<evidence type="ECO:0000313" key="8">
    <source>
        <dbReference type="Ensembl" id="ENSSPUP00000007577.1"/>
    </source>
</evidence>
<keyword evidence="4" id="KW-0436">Ligase</keyword>
<evidence type="ECO:0000313" key="9">
    <source>
        <dbReference type="Proteomes" id="UP000694392"/>
    </source>
</evidence>
<dbReference type="OMA" id="REYCMER"/>
<dbReference type="InterPro" id="IPR036068">
    <property type="entry name" value="Nicotinate_pribotase-like_C"/>
</dbReference>
<evidence type="ECO:0000256" key="3">
    <source>
        <dbReference type="ARBA" id="ARBA00022553"/>
    </source>
</evidence>
<reference evidence="8" key="2">
    <citation type="submission" date="2025-09" db="UniProtKB">
        <authorList>
            <consortium name="Ensembl"/>
        </authorList>
    </citation>
    <scope>IDENTIFICATION</scope>
</reference>
<keyword evidence="5" id="KW-0662">Pyridine nucleotide biosynthesis</keyword>
<evidence type="ECO:0000256" key="6">
    <source>
        <dbReference type="ARBA" id="ARBA00048668"/>
    </source>
</evidence>
<dbReference type="Proteomes" id="UP000694392">
    <property type="component" value="Unplaced"/>
</dbReference>
<dbReference type="GeneTree" id="ENSGT00940000153456"/>
<proteinExistence type="predicted"/>
<dbReference type="UniPathway" id="UPA00253">
    <property type="reaction ID" value="UER00457"/>
</dbReference>
<feature type="domain" description="Nicotinate phosphoribosyltransferase C-terminal" evidence="7">
    <location>
        <begin position="232"/>
        <end position="339"/>
    </location>
</feature>
<evidence type="ECO:0000259" key="7">
    <source>
        <dbReference type="Pfam" id="PF17956"/>
    </source>
</evidence>
<keyword evidence="3" id="KW-0597">Phosphoprotein</keyword>
<dbReference type="GO" id="GO:0005829">
    <property type="term" value="C:cytosol"/>
    <property type="evidence" value="ECO:0007669"/>
    <property type="project" value="TreeGrafter"/>
</dbReference>
<comment type="pathway">
    <text evidence="1">Cofactor biosynthesis; NAD(+) biosynthesis; nicotinate D-ribonucleotide from nicotinate: step 1/1.</text>
</comment>
<dbReference type="EC" id="6.3.4.21" evidence="2"/>
<dbReference type="Ensembl" id="ENSSPUT00000008070.1">
    <property type="protein sequence ID" value="ENSSPUP00000007577.1"/>
    <property type="gene ID" value="ENSSPUG00000005845.1"/>
</dbReference>
<name>A0A8D0GL87_SPHPU</name>
<protein>
    <recommendedName>
        <fullName evidence="2">nicotinate phosphoribosyltransferase</fullName>
        <ecNumber evidence="2">6.3.4.21</ecNumber>
    </recommendedName>
</protein>